<accession>A0A285MCS7</accession>
<dbReference type="Proteomes" id="UP000219048">
    <property type="component" value="Unassembled WGS sequence"/>
</dbReference>
<dbReference type="EMBL" id="OBEH01000001">
    <property type="protein sequence ID" value="SNY94888.1"/>
    <property type="molecule type" value="Genomic_DNA"/>
</dbReference>
<dbReference type="InterPro" id="IPR011055">
    <property type="entry name" value="Dup_hybrid_motif"/>
</dbReference>
<dbReference type="Pfam" id="PF01551">
    <property type="entry name" value="Peptidase_M23"/>
    <property type="match status" value="1"/>
</dbReference>
<sequence length="240" mass="26450">MKCNSPIINVFYFVVISITTSCSDTLIGDEGKLDEDAYLNYQTKTDLELPFEEEWYVFVGGRTHLNGRHHFITRGAGQRYAYDIAVVIDGSSFSGDSSKNENHYCFGKRLNAPANGKIIAMENNIDDNYVSGTVNSNINDSNLAGNYIMIDHLNGEYSMLAHFKKGTITVAVGDMVVKGQEVGKAGNSGNSTGPHLHYHLQNTPDYLSGIGLPAQFTNYYEDDVLMARGEPERGQTVAKN</sequence>
<dbReference type="InterPro" id="IPR050570">
    <property type="entry name" value="Cell_wall_metabolism_enzyme"/>
</dbReference>
<evidence type="ECO:0000259" key="1">
    <source>
        <dbReference type="Pfam" id="PF01551"/>
    </source>
</evidence>
<protein>
    <submittedName>
        <fullName evidence="2">Peptidase family M23</fullName>
    </submittedName>
</protein>
<dbReference type="RefSeq" id="WP_097044233.1">
    <property type="nucleotide sequence ID" value="NZ_OBEH01000001.1"/>
</dbReference>
<dbReference type="Gene3D" id="2.70.70.10">
    <property type="entry name" value="Glucose Permease (Domain IIA)"/>
    <property type="match status" value="1"/>
</dbReference>
<keyword evidence="3" id="KW-1185">Reference proteome</keyword>
<evidence type="ECO:0000313" key="2">
    <source>
        <dbReference type="EMBL" id="SNY94888.1"/>
    </source>
</evidence>
<organism evidence="2 3">
    <name type="scientific">Flagellimonas pacifica</name>
    <dbReference type="NCBI Taxonomy" id="1247520"/>
    <lineage>
        <taxon>Bacteria</taxon>
        <taxon>Pseudomonadati</taxon>
        <taxon>Bacteroidota</taxon>
        <taxon>Flavobacteriia</taxon>
        <taxon>Flavobacteriales</taxon>
        <taxon>Flavobacteriaceae</taxon>
        <taxon>Flagellimonas</taxon>
    </lineage>
</organism>
<dbReference type="InterPro" id="IPR016047">
    <property type="entry name" value="M23ase_b-sheet_dom"/>
</dbReference>
<gene>
    <name evidence="2" type="ORF">SAMN06265377_0549</name>
</gene>
<dbReference type="GO" id="GO:0004222">
    <property type="term" value="F:metalloendopeptidase activity"/>
    <property type="evidence" value="ECO:0007669"/>
    <property type="project" value="TreeGrafter"/>
</dbReference>
<dbReference type="SUPFAM" id="SSF51261">
    <property type="entry name" value="Duplicated hybrid motif"/>
    <property type="match status" value="1"/>
</dbReference>
<dbReference type="AlphaFoldDB" id="A0A285MCS7"/>
<dbReference type="CDD" id="cd12797">
    <property type="entry name" value="M23_peptidase"/>
    <property type="match status" value="1"/>
</dbReference>
<dbReference type="OrthoDB" id="9809488at2"/>
<evidence type="ECO:0000313" key="3">
    <source>
        <dbReference type="Proteomes" id="UP000219048"/>
    </source>
</evidence>
<reference evidence="3" key="1">
    <citation type="submission" date="2017-09" db="EMBL/GenBank/DDBJ databases">
        <authorList>
            <person name="Varghese N."/>
            <person name="Submissions S."/>
        </authorList>
    </citation>
    <scope>NUCLEOTIDE SEQUENCE [LARGE SCALE GENOMIC DNA]</scope>
    <source>
        <strain evidence="3">DSM 25885</strain>
    </source>
</reference>
<name>A0A285MCS7_9FLAO</name>
<dbReference type="PANTHER" id="PTHR21666:SF270">
    <property type="entry name" value="MUREIN HYDROLASE ACTIVATOR ENVC"/>
    <property type="match status" value="1"/>
</dbReference>
<feature type="domain" description="M23ase beta-sheet core" evidence="1">
    <location>
        <begin position="131"/>
        <end position="202"/>
    </location>
</feature>
<proteinExistence type="predicted"/>
<dbReference type="PROSITE" id="PS51257">
    <property type="entry name" value="PROKAR_LIPOPROTEIN"/>
    <property type="match status" value="1"/>
</dbReference>
<dbReference type="PANTHER" id="PTHR21666">
    <property type="entry name" value="PEPTIDASE-RELATED"/>
    <property type="match status" value="1"/>
</dbReference>